<feature type="active site" evidence="4">
    <location>
        <position position="274"/>
    </location>
</feature>
<dbReference type="HOGENOM" id="CLU_015572_1_1_2"/>
<feature type="binding site" evidence="4">
    <location>
        <position position="50"/>
    </location>
    <ligand>
        <name>Zn(2+)</name>
        <dbReference type="ChEBI" id="CHEBI:29105"/>
        <label>1</label>
    </ligand>
</feature>
<dbReference type="GO" id="GO:0005737">
    <property type="term" value="C:cytoplasm"/>
    <property type="evidence" value="ECO:0007669"/>
    <property type="project" value="TreeGrafter"/>
</dbReference>
<feature type="binding site" evidence="4">
    <location>
        <position position="278"/>
    </location>
    <ligand>
        <name>substrate</name>
    </ligand>
</feature>
<feature type="binding site" evidence="4">
    <location>
        <position position="82"/>
    </location>
    <ligand>
        <name>substrate</name>
    </ligand>
</feature>
<comment type="catalytic activity">
    <reaction evidence="4">
        <text>(S)-dihydroorotate + H2O = N-carbamoyl-L-aspartate + H(+)</text>
        <dbReference type="Rhea" id="RHEA:24296"/>
        <dbReference type="ChEBI" id="CHEBI:15377"/>
        <dbReference type="ChEBI" id="CHEBI:15378"/>
        <dbReference type="ChEBI" id="CHEBI:30864"/>
        <dbReference type="ChEBI" id="CHEBI:32814"/>
        <dbReference type="EC" id="3.5.2.3"/>
    </reaction>
</comment>
<sequence>MILRGKILYHGEIVEAGIEFEERILQIRKELDGKNVRGIILPAAIDVHVHFRDFKEKHKETIETGSLSALHGGVCLAVDQPNCNPAITDADAYLERVKRAEKKSYIDYGLNVALTEENAEKIGVILKKIEEKGYVIPAVGEVFLQHSTMQVSYETLKKVAGIHRITVHAEDAELVKCNDIPNFDCRPPEAEIKAVKKCVEMDSFHFCHISTVESVELIGSSSSTAEVTPHHLLLSIADAERLNGFVNVNPPLRSKENAIALLENIAAVDIIASDHAPHTPEEKKEGVPGFPGVETMYPLMLALVRKGVVGIKTVTERLSTNPAAIFGLRGYGGIEVGNYANLAIFDFSKVEKIRGSTLHSMAGWTPYEGFEAIFPSQVYVRGVKALEGGEVLIEPGFGRTLRE</sequence>
<feature type="binding site" evidence="4">
    <location>
        <begin position="50"/>
        <end position="52"/>
    </location>
    <ligand>
        <name>substrate</name>
    </ligand>
</feature>
<feature type="domain" description="Amidohydrolase-related" evidence="5">
    <location>
        <begin position="39"/>
        <end position="352"/>
    </location>
</feature>
<feature type="binding site" evidence="4">
    <location>
        <begin position="288"/>
        <end position="289"/>
    </location>
    <ligand>
        <name>substrate</name>
    </ligand>
</feature>
<gene>
    <name evidence="4" type="primary">pyrC</name>
    <name evidence="6" type="ordered locus">Arcve_1671</name>
</gene>
<dbReference type="InterPro" id="IPR006680">
    <property type="entry name" value="Amidohydro-rel"/>
</dbReference>
<dbReference type="InterPro" id="IPR011059">
    <property type="entry name" value="Metal-dep_hydrolase_composite"/>
</dbReference>
<dbReference type="eggNOG" id="arCOG00689">
    <property type="taxonomic scope" value="Archaea"/>
</dbReference>
<dbReference type="EMBL" id="CP002588">
    <property type="protein sequence ID" value="AEA47671.1"/>
    <property type="molecule type" value="Genomic_DNA"/>
</dbReference>
<comment type="similarity">
    <text evidence="4">Belongs to the metallo-dependent hydrolases superfamily. DHOase family. Class I DHOase subfamily.</text>
</comment>
<reference evidence="6 7" key="1">
    <citation type="submission" date="2011-03" db="EMBL/GenBank/DDBJ databases">
        <title>The complete genome of Archaeoglobus veneficus SNP6.</title>
        <authorList>
            <consortium name="US DOE Joint Genome Institute (JGI-PGF)"/>
            <person name="Lucas S."/>
            <person name="Copeland A."/>
            <person name="Lapidus A."/>
            <person name="Bruce D."/>
            <person name="Goodwin L."/>
            <person name="Pitluck S."/>
            <person name="Kyrpides N."/>
            <person name="Mavromatis K."/>
            <person name="Pagani I."/>
            <person name="Ivanova N."/>
            <person name="Mikhailova N."/>
            <person name="Lu M."/>
            <person name="Detter J.C."/>
            <person name="Tapia R."/>
            <person name="Han C."/>
            <person name="Land M."/>
            <person name="Hauser L."/>
            <person name="Markowitz V."/>
            <person name="Cheng J.-F."/>
            <person name="Hugenholtz P."/>
            <person name="Woyke T."/>
            <person name="Wu D."/>
            <person name="Spring S."/>
            <person name="Brambilla E."/>
            <person name="Klenk H.-P."/>
            <person name="Eisen J.A."/>
        </authorList>
    </citation>
    <scope>NUCLEOTIDE SEQUENCE [LARGE SCALE GENOMIC DNA]</scope>
    <source>
        <strain>SNP6</strain>
    </source>
</reference>
<evidence type="ECO:0000256" key="4">
    <source>
        <dbReference type="HAMAP-Rule" id="MF_00220"/>
    </source>
</evidence>
<feature type="binding site" evidence="4">
    <location>
        <position position="274"/>
    </location>
    <ligand>
        <name>Zn(2+)</name>
        <dbReference type="ChEBI" id="CHEBI:29105"/>
        <label>1</label>
    </ligand>
</feature>
<dbReference type="SUPFAM" id="SSF51338">
    <property type="entry name" value="Composite domain of metallo-dependent hydrolases"/>
    <property type="match status" value="1"/>
</dbReference>
<evidence type="ECO:0000256" key="3">
    <source>
        <dbReference type="ARBA" id="ARBA00022975"/>
    </source>
</evidence>
<name>F2KQ68_ARCVS</name>
<dbReference type="NCBIfam" id="NF003271">
    <property type="entry name" value="PRK04250.1"/>
    <property type="match status" value="1"/>
</dbReference>
<feature type="binding site" evidence="4">
    <location>
        <position position="141"/>
    </location>
    <ligand>
        <name>Zn(2+)</name>
        <dbReference type="ChEBI" id="CHEBI:29105"/>
        <label>1</label>
    </ligand>
</feature>
<dbReference type="GO" id="GO:0004038">
    <property type="term" value="F:allantoinase activity"/>
    <property type="evidence" value="ECO:0007669"/>
    <property type="project" value="TreeGrafter"/>
</dbReference>
<evidence type="ECO:0000259" key="5">
    <source>
        <dbReference type="Pfam" id="PF01979"/>
    </source>
</evidence>
<dbReference type="RefSeq" id="WP_013684327.1">
    <property type="nucleotide sequence ID" value="NC_015320.1"/>
</dbReference>
<dbReference type="NCBIfam" id="TIGR00857">
    <property type="entry name" value="pyrC_multi"/>
    <property type="match status" value="1"/>
</dbReference>
<accession>F2KQ68</accession>
<keyword evidence="7" id="KW-1185">Reference proteome</keyword>
<comment type="pathway">
    <text evidence="4">Pyrimidine metabolism; UMP biosynthesis via de novo pathway; (S)-dihydroorotate from bicarbonate: step 3/3.</text>
</comment>
<keyword evidence="2 4" id="KW-0378">Hydrolase</keyword>
<dbReference type="GO" id="GO:0008270">
    <property type="term" value="F:zinc ion binding"/>
    <property type="evidence" value="ECO:0007669"/>
    <property type="project" value="UniProtKB-UniRule"/>
</dbReference>
<comment type="caution">
    <text evidence="4">Lacks conserved residue(s) required for the propagation of feature annotation.</text>
</comment>
<dbReference type="OrthoDB" id="50279at2157"/>
<dbReference type="CDD" id="cd01318">
    <property type="entry name" value="DHOase_IIb"/>
    <property type="match status" value="1"/>
</dbReference>
<dbReference type="Proteomes" id="UP000008136">
    <property type="component" value="Chromosome"/>
</dbReference>
<dbReference type="Pfam" id="PF01979">
    <property type="entry name" value="Amidohydro_1"/>
    <property type="match status" value="1"/>
</dbReference>
<dbReference type="PANTHER" id="PTHR43668">
    <property type="entry name" value="ALLANTOINASE"/>
    <property type="match status" value="1"/>
</dbReference>
<dbReference type="PANTHER" id="PTHR43668:SF2">
    <property type="entry name" value="ALLANTOINASE"/>
    <property type="match status" value="1"/>
</dbReference>
<dbReference type="EC" id="3.5.2.3" evidence="4"/>
<proteinExistence type="inferred from homology"/>
<evidence type="ECO:0000313" key="7">
    <source>
        <dbReference type="Proteomes" id="UP000008136"/>
    </source>
</evidence>
<dbReference type="GO" id="GO:0006145">
    <property type="term" value="P:purine nucleobase catabolic process"/>
    <property type="evidence" value="ECO:0007669"/>
    <property type="project" value="TreeGrafter"/>
</dbReference>
<dbReference type="InterPro" id="IPR002195">
    <property type="entry name" value="Dihydroorotase_CS"/>
</dbReference>
<keyword evidence="4" id="KW-0862">Zinc</keyword>
<dbReference type="InterPro" id="IPR004722">
    <property type="entry name" value="DHOase"/>
</dbReference>
<evidence type="ECO:0000313" key="6">
    <source>
        <dbReference type="EMBL" id="AEA47671.1"/>
    </source>
</evidence>
<comment type="cofactor">
    <cofactor evidence="4">
        <name>Zn(2+)</name>
        <dbReference type="ChEBI" id="CHEBI:29105"/>
    </cofactor>
    <text evidence="4">Binds 2 Zn(2+) ions per subunit.</text>
</comment>
<dbReference type="GO" id="GO:0004151">
    <property type="term" value="F:dihydroorotase activity"/>
    <property type="evidence" value="ECO:0007669"/>
    <property type="project" value="UniProtKB-UniRule"/>
</dbReference>
<protein>
    <recommendedName>
        <fullName evidence="4">Dihydroorotase</fullName>
        <shortName evidence="4">DHOase</shortName>
        <ecNumber evidence="4">3.5.2.3</ecNumber>
    </recommendedName>
</protein>
<evidence type="ECO:0000256" key="1">
    <source>
        <dbReference type="ARBA" id="ARBA00022723"/>
    </source>
</evidence>
<dbReference type="AlphaFoldDB" id="F2KQ68"/>
<dbReference type="InterPro" id="IPR032466">
    <property type="entry name" value="Metal_Hydrolase"/>
</dbReference>
<feature type="binding site" evidence="4">
    <location>
        <position position="141"/>
    </location>
    <ligand>
        <name>Zn(2+)</name>
        <dbReference type="ChEBI" id="CHEBI:29105"/>
        <label>2</label>
    </ligand>
</feature>
<organism evidence="6 7">
    <name type="scientific">Archaeoglobus veneficus (strain DSM 11195 / SNP6)</name>
    <dbReference type="NCBI Taxonomy" id="693661"/>
    <lineage>
        <taxon>Archaea</taxon>
        <taxon>Methanobacteriati</taxon>
        <taxon>Methanobacteriota</taxon>
        <taxon>Archaeoglobi</taxon>
        <taxon>Archaeoglobales</taxon>
        <taxon>Archaeoglobaceae</taxon>
        <taxon>Archaeoglobus</taxon>
    </lineage>
</organism>
<comment type="function">
    <text evidence="4">Catalyzes the reversible cyclization of carbamoyl aspartate to dihydroorotate.</text>
</comment>
<keyword evidence="3 4" id="KW-0665">Pyrimidine biosynthesis</keyword>
<dbReference type="SUPFAM" id="SSF51556">
    <property type="entry name" value="Metallo-dependent hydrolases"/>
    <property type="match status" value="1"/>
</dbReference>
<evidence type="ECO:0000256" key="2">
    <source>
        <dbReference type="ARBA" id="ARBA00022801"/>
    </source>
</evidence>
<dbReference type="HAMAP" id="MF_00220_A">
    <property type="entry name" value="PyrC_classI_A"/>
    <property type="match status" value="1"/>
</dbReference>
<dbReference type="UniPathway" id="UPA00070">
    <property type="reaction ID" value="UER00117"/>
</dbReference>
<feature type="binding site" evidence="4">
    <location>
        <position position="48"/>
    </location>
    <ligand>
        <name>Zn(2+)</name>
        <dbReference type="ChEBI" id="CHEBI:29105"/>
        <label>1</label>
    </ligand>
</feature>
<dbReference type="PROSITE" id="PS00482">
    <property type="entry name" value="DIHYDROOROTASE_1"/>
    <property type="match status" value="1"/>
</dbReference>
<dbReference type="STRING" id="693661.Arcve_1671"/>
<dbReference type="KEGG" id="ave:Arcve_1671"/>
<dbReference type="GeneID" id="10394797"/>
<dbReference type="InterPro" id="IPR050138">
    <property type="entry name" value="DHOase/Allantoinase_Hydrolase"/>
</dbReference>
<feature type="binding site" evidence="4">
    <location>
        <position position="208"/>
    </location>
    <ligand>
        <name>Zn(2+)</name>
        <dbReference type="ChEBI" id="CHEBI:29105"/>
        <label>2</label>
    </ligand>
</feature>
<dbReference type="PROSITE" id="PS00483">
    <property type="entry name" value="DIHYDROOROTASE_2"/>
    <property type="match status" value="1"/>
</dbReference>
<keyword evidence="1 4" id="KW-0479">Metal-binding</keyword>
<dbReference type="Gene3D" id="3.20.20.140">
    <property type="entry name" value="Metal-dependent hydrolases"/>
    <property type="match status" value="1"/>
</dbReference>
<dbReference type="GO" id="GO:0044205">
    <property type="term" value="P:'de novo' UMP biosynthetic process"/>
    <property type="evidence" value="ECO:0007669"/>
    <property type="project" value="UniProtKB-UniRule"/>
</dbReference>
<feature type="binding site" evidence="4">
    <location>
        <position position="168"/>
    </location>
    <ligand>
        <name>Zn(2+)</name>
        <dbReference type="ChEBI" id="CHEBI:29105"/>
        <label>2</label>
    </ligand>
</feature>